<dbReference type="Gene3D" id="2.130.10.130">
    <property type="entry name" value="Integrin alpha, N-terminal"/>
    <property type="match status" value="4"/>
</dbReference>
<dbReference type="OrthoDB" id="6057489at2"/>
<dbReference type="RefSeq" id="WP_110754202.1">
    <property type="nucleotide sequence ID" value="NZ_QJTF01000026.1"/>
</dbReference>
<keyword evidence="6" id="KW-1185">Reference proteome</keyword>
<feature type="chain" id="PRO_5016445558" evidence="3">
    <location>
        <begin position="40"/>
        <end position="1465"/>
    </location>
</feature>
<comment type="caution">
    <text evidence="5">The sequence shown here is derived from an EMBL/GenBank/DDBJ whole genome shotgun (WGS) entry which is preliminary data.</text>
</comment>
<evidence type="ECO:0000256" key="2">
    <source>
        <dbReference type="SAM" id="MobiDB-lite"/>
    </source>
</evidence>
<organism evidence="5 6">
    <name type="scientific">Phyllobacterium leguminum</name>
    <dbReference type="NCBI Taxonomy" id="314237"/>
    <lineage>
        <taxon>Bacteria</taxon>
        <taxon>Pseudomonadati</taxon>
        <taxon>Pseudomonadota</taxon>
        <taxon>Alphaproteobacteria</taxon>
        <taxon>Hyphomicrobiales</taxon>
        <taxon>Phyllobacteriaceae</taxon>
        <taxon>Phyllobacterium</taxon>
    </lineage>
</organism>
<sequence>MHIAQEVADLFRRIRALLSCATCFCLLFMAQAVSVQAAAAPTTTVLTASPASPVKLGTVVALTATVTATPKVTKGTVLFCNGTVTAVTQCIGTKLIGRVQVDGTVTPATATLKLAPPMLATDNTYKAFYVGNTAFAASGSTAVAVTVKPGEVTVNLDPPAAVPAKPGFYNFAATVSAVGSPVGPTGGVNFLDIQSGLNLGNGLAALSAPTKPALTLPPVQSYPTAMSQPIDQAVADFDEDGNLDLAVLSVGGNGSQFVVYFNDKAGQPMKQPGTPYQTSKTTYDSAGMVAGDVDNNGTVDLVVSNSGAGGQPGFVVFKNTGAGGNFQAQALIPVPPADPAPGVLALADFNNDGDLDLASMNPSGATMTVTFYQGDGSLKFTKVTPTPIAVGPGGNSLLAADFNADGLPDLAVVANPMPPALPIVQVWENKSAWAFPAFPSSPYTLSVLPPKTVAFVMDVGDLNDDGYLDLLVGNSATNVLPLLLGKGAGVFDTPKAITVTGVALMPAIADYNADGKPDFAYTADKTGEVFIMESTDPTTTTYTAGPSVYVGNSVFQVDPGDFNNDGVPDLVVTAGGDATVNVASVILETSATATIPSKQVVGTANEQHAISASYEGDNHYPKTLSNLELAAAQPITTTLVLTPPTFPQQGQPMEFKATLTPYKYQTLLTEGEAVNFYVDSDPTPFLTAYLKDGVAQASTTSDKLTKGQHKITATYVGDDYFTTSTDATTGNNPLNVGPPVSGTTVSLKIDPVAQTLVKFTATVTANPAGTAVSPGVVNFCRASGPCTGLNFIGTAQLTPAGTAELTASIVGTPGTNYNAVFMGTPQYNGGVSPPVVGLDTAPKAKTETALGLGAPANNKVDLTATVTSYGALHPEQKQAHVEFLTLDAPNGNVVGSVGKAQPLTEVTGAAKLTMTGVETKLGGETQAGIVLADFDQNNSLDLAICNPAQGTVHLLESTNTGTFQNYTAQGTNPATLTAAGAAAIVTADFNNDGFLDLVVAGTGKLFPFKGAQGGKFTAAPTEPSTLHQASDIAAADFNRDGILDIVITSGTGNDNYVGVFLGDGSLGFKPTSALPVSLAGIKPTAIVAADFDGDTWTDVAVNDATVGSNQLVLLRGLGDGTFDNTTPYKPKLSGVAEWLAVGDFDNNGDLDIATANSNGSVSVLVGQGKWIFTEEFTTVSASTGGNGIAIGDFNGDGWQDVAASDKTKFLNVFLGTGNGTFSGFPPSIHLTPTDVPGAVAVGDLNFDGLPDAVTTEAVATTGGVYAGVGVLTDQAIAKFTGAQGTVGADYVQAHYIVNDLFADSYSPLPAQKLPVAPPTPPIATTLKGQSYVTGRNNRPATIDFEVKAAPPGPDPTVGTVTVFDVDTGDKLGEGPPNTPFPLDPLPGNTYNYRASYIDLSGKYGTSTCPANNGPGNCGVIQISQQDPTPARALPRRPENVDTKPAPGRAPQQPSRGPVRDPSAGR</sequence>
<evidence type="ECO:0000313" key="6">
    <source>
        <dbReference type="Proteomes" id="UP000247454"/>
    </source>
</evidence>
<gene>
    <name evidence="5" type="ORF">C7477_12632</name>
</gene>
<feature type="region of interest" description="Disordered" evidence="2">
    <location>
        <begin position="1418"/>
        <end position="1465"/>
    </location>
</feature>
<dbReference type="Proteomes" id="UP000247454">
    <property type="component" value="Unassembled WGS sequence"/>
</dbReference>
<feature type="domain" description="Bacterial Ig-like" evidence="4">
    <location>
        <begin position="643"/>
        <end position="728"/>
    </location>
</feature>
<proteinExistence type="predicted"/>
<dbReference type="Pfam" id="PF13517">
    <property type="entry name" value="FG-GAP_3"/>
    <property type="match status" value="6"/>
</dbReference>
<dbReference type="SUPFAM" id="SSF69318">
    <property type="entry name" value="Integrin alpha N-terminal domain"/>
    <property type="match status" value="3"/>
</dbReference>
<keyword evidence="1 3" id="KW-0732">Signal</keyword>
<protein>
    <submittedName>
        <fullName evidence="5">VCBS repeat protein</fullName>
    </submittedName>
</protein>
<dbReference type="InterPro" id="IPR013517">
    <property type="entry name" value="FG-GAP"/>
</dbReference>
<reference evidence="5 6" key="1">
    <citation type="submission" date="2018-06" db="EMBL/GenBank/DDBJ databases">
        <title>Genomic Encyclopedia of Type Strains, Phase III (KMG-III): the genomes of soil and plant-associated and newly described type strains.</title>
        <authorList>
            <person name="Whitman W."/>
        </authorList>
    </citation>
    <scope>NUCLEOTIDE SEQUENCE [LARGE SCALE GENOMIC DNA]</scope>
    <source>
        <strain evidence="5 6">ORS 1419</strain>
    </source>
</reference>
<dbReference type="PANTHER" id="PTHR44103">
    <property type="entry name" value="PROPROTEIN CONVERTASE P"/>
    <property type="match status" value="1"/>
</dbReference>
<dbReference type="EMBL" id="QJTF01000026">
    <property type="protein sequence ID" value="PYE86406.1"/>
    <property type="molecule type" value="Genomic_DNA"/>
</dbReference>
<dbReference type="InterPro" id="IPR013783">
    <property type="entry name" value="Ig-like_fold"/>
</dbReference>
<dbReference type="Pfam" id="PF16640">
    <property type="entry name" value="Big_3_5"/>
    <property type="match status" value="1"/>
</dbReference>
<name>A0A318T0X7_9HYPH</name>
<dbReference type="PANTHER" id="PTHR44103:SF1">
    <property type="entry name" value="PROPROTEIN CONVERTASE P"/>
    <property type="match status" value="1"/>
</dbReference>
<evidence type="ECO:0000256" key="1">
    <source>
        <dbReference type="ARBA" id="ARBA00022729"/>
    </source>
</evidence>
<evidence type="ECO:0000256" key="3">
    <source>
        <dbReference type="SAM" id="SignalP"/>
    </source>
</evidence>
<feature type="signal peptide" evidence="3">
    <location>
        <begin position="1"/>
        <end position="39"/>
    </location>
</feature>
<evidence type="ECO:0000313" key="5">
    <source>
        <dbReference type="EMBL" id="PYE86406.1"/>
    </source>
</evidence>
<accession>A0A318T0X7</accession>
<dbReference type="InterPro" id="IPR032109">
    <property type="entry name" value="Big_3_5"/>
</dbReference>
<dbReference type="Gene3D" id="2.60.40.10">
    <property type="entry name" value="Immunoglobulins"/>
    <property type="match status" value="2"/>
</dbReference>
<evidence type="ECO:0000259" key="4">
    <source>
        <dbReference type="Pfam" id="PF16640"/>
    </source>
</evidence>
<dbReference type="InterPro" id="IPR028994">
    <property type="entry name" value="Integrin_alpha_N"/>
</dbReference>